<dbReference type="PANTHER" id="PTHR42852">
    <property type="entry name" value="THIOL:DISULFIDE INTERCHANGE PROTEIN DSBE"/>
    <property type="match status" value="1"/>
</dbReference>
<dbReference type="InterPro" id="IPR013740">
    <property type="entry name" value="Redoxin"/>
</dbReference>
<evidence type="ECO:0000313" key="7">
    <source>
        <dbReference type="Proteomes" id="UP000199138"/>
    </source>
</evidence>
<reference evidence="6 7" key="1">
    <citation type="submission" date="2016-10" db="EMBL/GenBank/DDBJ databases">
        <authorList>
            <person name="de Groot N.N."/>
        </authorList>
    </citation>
    <scope>NUCLEOTIDE SEQUENCE [LARGE SCALE GENOMIC DNA]</scope>
    <source>
        <strain evidence="6 7">CGMCC 1.12333</strain>
    </source>
</reference>
<dbReference type="SUPFAM" id="SSF52833">
    <property type="entry name" value="Thioredoxin-like"/>
    <property type="match status" value="1"/>
</dbReference>
<name>A0A1I7FNA6_9FLAO</name>
<gene>
    <name evidence="6" type="ORF">SAMN05216480_10260</name>
</gene>
<dbReference type="PANTHER" id="PTHR42852:SF6">
    <property type="entry name" value="THIOL:DISULFIDE INTERCHANGE PROTEIN DSBE"/>
    <property type="match status" value="1"/>
</dbReference>
<protein>
    <submittedName>
        <fullName evidence="6">Thiol-disulfide isomerase or thioredoxin</fullName>
    </submittedName>
</protein>
<evidence type="ECO:0000256" key="2">
    <source>
        <dbReference type="ARBA" id="ARBA00022748"/>
    </source>
</evidence>
<dbReference type="EMBL" id="FPBK01000002">
    <property type="protein sequence ID" value="SFU37697.1"/>
    <property type="molecule type" value="Genomic_DNA"/>
</dbReference>
<accession>A0A1I7FNA6</accession>
<dbReference type="AlphaFoldDB" id="A0A1I7FNA6"/>
<evidence type="ECO:0000259" key="5">
    <source>
        <dbReference type="PROSITE" id="PS51352"/>
    </source>
</evidence>
<dbReference type="Pfam" id="PF08534">
    <property type="entry name" value="Redoxin"/>
    <property type="match status" value="1"/>
</dbReference>
<dbReference type="PROSITE" id="PS51352">
    <property type="entry name" value="THIOREDOXIN_2"/>
    <property type="match status" value="1"/>
</dbReference>
<dbReference type="RefSeq" id="WP_093023586.1">
    <property type="nucleotide sequence ID" value="NZ_FPBK01000002.1"/>
</dbReference>
<evidence type="ECO:0000256" key="4">
    <source>
        <dbReference type="ARBA" id="ARBA00023284"/>
    </source>
</evidence>
<dbReference type="STRING" id="1224947.SAMN05216480_10260"/>
<dbReference type="InterPro" id="IPR036249">
    <property type="entry name" value="Thioredoxin-like_sf"/>
</dbReference>
<proteinExistence type="predicted"/>
<evidence type="ECO:0000256" key="3">
    <source>
        <dbReference type="ARBA" id="ARBA00023157"/>
    </source>
</evidence>
<sequence length="458" mass="52377">MKKLHYFLAAAVLVGCQNETTKPKDYLVFSGTVTNPNSEKGFVGGHQLSEEFQIKEDGTFTDTLHIEEPGYYTFKIGQETSTFYLKNGEDINLSIDTNQFDESITYTGEGAEENNYLAQKYITDEKITSNMKDFYSLEEKEFVGKLDSLKTKLENDLELSKASEDFKELEKKNLMYERYVHLLNYPQYHGYFSGNMSYSPSDDFNANIIEVDLDNEFDAKKYNSYSTIVLNDFRKEIGPLYMTMPDSVPTKAVALIKEKKSPAVQAILMSAMAREISPEDAEKSKFYYDEFMKISKDEDFKEELTKAYDLVEKLAPGAPSPTFTYENHDGGTTSLADLKGKYVYVDVWATWCGPCKREIPFLKKVEEEYHNKNIEFVSISIDTQADHDKWKKFVDDEELGGTQLFADKDWKSEFVQSYGINAIPRFLLIDTEGNIVSASAPRPSNPKLKETFDGLEKI</sequence>
<keyword evidence="2" id="KW-0201">Cytochrome c-type biogenesis</keyword>
<keyword evidence="7" id="KW-1185">Reference proteome</keyword>
<keyword evidence="6" id="KW-0413">Isomerase</keyword>
<dbReference type="GO" id="GO:0030313">
    <property type="term" value="C:cell envelope"/>
    <property type="evidence" value="ECO:0007669"/>
    <property type="project" value="UniProtKB-SubCell"/>
</dbReference>
<organism evidence="6 7">
    <name type="scientific">Pustulibacterium marinum</name>
    <dbReference type="NCBI Taxonomy" id="1224947"/>
    <lineage>
        <taxon>Bacteria</taxon>
        <taxon>Pseudomonadati</taxon>
        <taxon>Bacteroidota</taxon>
        <taxon>Flavobacteriia</taxon>
        <taxon>Flavobacteriales</taxon>
        <taxon>Flavobacteriaceae</taxon>
        <taxon>Pustulibacterium</taxon>
    </lineage>
</organism>
<dbReference type="Proteomes" id="UP000199138">
    <property type="component" value="Unassembled WGS sequence"/>
</dbReference>
<dbReference type="InterPro" id="IPR013766">
    <property type="entry name" value="Thioredoxin_domain"/>
</dbReference>
<feature type="domain" description="Thioredoxin" evidence="5">
    <location>
        <begin position="314"/>
        <end position="457"/>
    </location>
</feature>
<dbReference type="CDD" id="cd02966">
    <property type="entry name" value="TlpA_like_family"/>
    <property type="match status" value="1"/>
</dbReference>
<dbReference type="Gene3D" id="3.40.30.10">
    <property type="entry name" value="Glutaredoxin"/>
    <property type="match status" value="1"/>
</dbReference>
<keyword evidence="3" id="KW-1015">Disulfide bond</keyword>
<dbReference type="OrthoDB" id="743079at2"/>
<dbReference type="GO" id="GO:0017004">
    <property type="term" value="P:cytochrome complex assembly"/>
    <property type="evidence" value="ECO:0007669"/>
    <property type="project" value="UniProtKB-KW"/>
</dbReference>
<dbReference type="GO" id="GO:0016491">
    <property type="term" value="F:oxidoreductase activity"/>
    <property type="evidence" value="ECO:0007669"/>
    <property type="project" value="InterPro"/>
</dbReference>
<evidence type="ECO:0000256" key="1">
    <source>
        <dbReference type="ARBA" id="ARBA00004196"/>
    </source>
</evidence>
<keyword evidence="4" id="KW-0676">Redox-active center</keyword>
<dbReference type="InterPro" id="IPR050553">
    <property type="entry name" value="Thioredoxin_ResA/DsbE_sf"/>
</dbReference>
<comment type="subcellular location">
    <subcellularLocation>
        <location evidence="1">Cell envelope</location>
    </subcellularLocation>
</comment>
<dbReference type="GO" id="GO:0016853">
    <property type="term" value="F:isomerase activity"/>
    <property type="evidence" value="ECO:0007669"/>
    <property type="project" value="UniProtKB-KW"/>
</dbReference>
<dbReference type="PROSITE" id="PS51257">
    <property type="entry name" value="PROKAR_LIPOPROTEIN"/>
    <property type="match status" value="1"/>
</dbReference>
<evidence type="ECO:0000313" key="6">
    <source>
        <dbReference type="EMBL" id="SFU37697.1"/>
    </source>
</evidence>